<feature type="transmembrane region" description="Helical" evidence="3">
    <location>
        <begin position="21"/>
        <end position="41"/>
    </location>
</feature>
<feature type="transmembrane region" description="Helical" evidence="3">
    <location>
        <begin position="84"/>
        <end position="106"/>
    </location>
</feature>
<dbReference type="Gene3D" id="1.20.120.1760">
    <property type="match status" value="1"/>
</dbReference>
<keyword evidence="1 2" id="KW-0808">Transferase</keyword>
<keyword evidence="3" id="KW-0812">Transmembrane</keyword>
<dbReference type="Proteomes" id="UP000541347">
    <property type="component" value="Unassembled WGS sequence"/>
</dbReference>
<organism evidence="4 5">
    <name type="scientific">Pannonibacter tanglangensis</name>
    <dbReference type="NCBI Taxonomy" id="2750084"/>
    <lineage>
        <taxon>Bacteria</taxon>
        <taxon>Pseudomonadati</taxon>
        <taxon>Pseudomonadota</taxon>
        <taxon>Alphaproteobacteria</taxon>
        <taxon>Hyphomicrobiales</taxon>
        <taxon>Stappiaceae</taxon>
        <taxon>Pannonibacter</taxon>
    </lineage>
</organism>
<dbReference type="Pfam" id="PF01066">
    <property type="entry name" value="CDP-OH_P_transf"/>
    <property type="match status" value="1"/>
</dbReference>
<comment type="caution">
    <text evidence="4">The sequence shown here is derived from an EMBL/GenBank/DDBJ whole genome shotgun (WGS) entry which is preliminary data.</text>
</comment>
<dbReference type="InterPro" id="IPR048254">
    <property type="entry name" value="CDP_ALCOHOL_P_TRANSF_CS"/>
</dbReference>
<feature type="transmembrane region" description="Helical" evidence="3">
    <location>
        <begin position="230"/>
        <end position="250"/>
    </location>
</feature>
<gene>
    <name evidence="4" type="ORF">GWI71_05615</name>
</gene>
<name>A0ABW9ZEQ6_9HYPH</name>
<dbReference type="InterPro" id="IPR000462">
    <property type="entry name" value="CDP-OH_P_trans"/>
</dbReference>
<accession>A0ABW9ZEQ6</accession>
<sequence length="257" mass="27073">MAVHDPSLQQDERRDTTLRDLRRSALLVLGGLVALAVPAYAGAVEFLDLGRPVAIVATALLLAIFALVLRGLPAHGHDRFGPANAVTALRAVLVCLITAAVCLDALPQEGPAAWIMVALVVIALSLDGVDGLLARRLGQESDLGARFDMEVDALLILALSAAAFLLDKAGAWVLLIGLMRYGFVLAQYPLPQLALPLPPSFRRKLVCVVQVGVLCLVLVPGLGAPLSTGLAALALALLAYSFAVDTLYLLRQPEARP</sequence>
<proteinExistence type="inferred from homology"/>
<dbReference type="RefSeq" id="WP_161674842.1">
    <property type="nucleotide sequence ID" value="NZ_JAABLP010000002.1"/>
</dbReference>
<evidence type="ECO:0000256" key="3">
    <source>
        <dbReference type="SAM" id="Phobius"/>
    </source>
</evidence>
<dbReference type="InterPro" id="IPR043130">
    <property type="entry name" value="CDP-OH_PTrfase_TM_dom"/>
</dbReference>
<dbReference type="EMBL" id="JAABLP010000002">
    <property type="protein sequence ID" value="NBN63153.1"/>
    <property type="molecule type" value="Genomic_DNA"/>
</dbReference>
<feature type="transmembrane region" description="Helical" evidence="3">
    <location>
        <begin position="112"/>
        <end position="133"/>
    </location>
</feature>
<reference evidence="4 5" key="1">
    <citation type="submission" date="2020-01" db="EMBL/GenBank/DDBJ databases">
        <authorList>
            <person name="Peng S.Y."/>
            <person name="Li J."/>
            <person name="Wang M."/>
            <person name="Wang L."/>
            <person name="Wang C.Q."/>
            <person name="Wang J.R."/>
        </authorList>
    </citation>
    <scope>NUCLEOTIDE SEQUENCE [LARGE SCALE GENOMIC DNA]</scope>
    <source>
        <strain evidence="4 5">XCT-34</strain>
    </source>
</reference>
<keyword evidence="5" id="KW-1185">Reference proteome</keyword>
<evidence type="ECO:0000256" key="2">
    <source>
        <dbReference type="RuleBase" id="RU003750"/>
    </source>
</evidence>
<feature type="transmembrane region" description="Helical" evidence="3">
    <location>
        <begin position="53"/>
        <end position="72"/>
    </location>
</feature>
<keyword evidence="3" id="KW-1133">Transmembrane helix</keyword>
<evidence type="ECO:0000313" key="5">
    <source>
        <dbReference type="Proteomes" id="UP000541347"/>
    </source>
</evidence>
<protein>
    <submittedName>
        <fullName evidence="4">CDP-alcohol phosphatidyltransferase family protein</fullName>
    </submittedName>
</protein>
<evidence type="ECO:0000256" key="1">
    <source>
        <dbReference type="ARBA" id="ARBA00022679"/>
    </source>
</evidence>
<feature type="transmembrane region" description="Helical" evidence="3">
    <location>
        <begin position="145"/>
        <end position="166"/>
    </location>
</feature>
<keyword evidence="3" id="KW-0472">Membrane</keyword>
<evidence type="ECO:0000313" key="4">
    <source>
        <dbReference type="EMBL" id="NBN63153.1"/>
    </source>
</evidence>
<comment type="similarity">
    <text evidence="2">Belongs to the CDP-alcohol phosphatidyltransferase class-I family.</text>
</comment>
<dbReference type="PROSITE" id="PS00379">
    <property type="entry name" value="CDP_ALCOHOL_P_TRANSF"/>
    <property type="match status" value="1"/>
</dbReference>